<dbReference type="Gene3D" id="3.40.190.10">
    <property type="entry name" value="Periplasmic binding protein-like II"/>
    <property type="match status" value="2"/>
</dbReference>
<organism evidence="5 6">
    <name type="scientific">Pandoraea communis</name>
    <dbReference type="NCBI Taxonomy" id="2508297"/>
    <lineage>
        <taxon>Bacteria</taxon>
        <taxon>Pseudomonadati</taxon>
        <taxon>Pseudomonadota</taxon>
        <taxon>Betaproteobacteria</taxon>
        <taxon>Burkholderiales</taxon>
        <taxon>Burkholderiaceae</taxon>
        <taxon>Pandoraea</taxon>
    </lineage>
</organism>
<sequence>MKPFAHRNLSRRLPMLCRASAAALGVLCTAHAAHAADLTVTAFGGTWEKAYRKCFVEPFEKETGKSVDVTLGNPLQWVNQVAASPAKPPIDVMVSTPEATHIAIGRGILDPITAKEVPNLAQLDPRLVAYGKGYGFPITYGDFGLMYNKKRVKNPPRTWKEFVDGVVAGKYQAAIPDINYVATPAGLITLFNQLYGGSPANIQPALDQVKRMRDSKNVTFFSEPNAPLNAMRNGDIDIAMYYDGRAWAEHDSTNPDIAWINPKPGSVAFPNMAVKVKNGSPLGMKFLNTLASSEGQSCFANAMQYTASNSKVTYDAKVKPRIATVEGSIWVNFDEIGRYVPQWIEEWNKQVGR</sequence>
<evidence type="ECO:0000256" key="2">
    <source>
        <dbReference type="ARBA" id="ARBA00022448"/>
    </source>
</evidence>
<dbReference type="Proteomes" id="UP000383971">
    <property type="component" value="Unassembled WGS sequence"/>
</dbReference>
<dbReference type="PANTHER" id="PTHR30006:SF2">
    <property type="entry name" value="ABC TRANSPORTER SUBSTRATE-BINDING PROTEIN"/>
    <property type="match status" value="1"/>
</dbReference>
<protein>
    <submittedName>
        <fullName evidence="5">Spermidine/putrescine-binding periplasmic protein</fullName>
    </submittedName>
</protein>
<keyword evidence="6" id="KW-1185">Reference proteome</keyword>
<feature type="signal peptide" evidence="4">
    <location>
        <begin position="1"/>
        <end position="35"/>
    </location>
</feature>
<dbReference type="PROSITE" id="PS01037">
    <property type="entry name" value="SBP_BACTERIAL_1"/>
    <property type="match status" value="1"/>
</dbReference>
<dbReference type="GO" id="GO:0055085">
    <property type="term" value="P:transmembrane transport"/>
    <property type="evidence" value="ECO:0007669"/>
    <property type="project" value="InterPro"/>
</dbReference>
<evidence type="ECO:0000313" key="5">
    <source>
        <dbReference type="EMBL" id="VVE06529.1"/>
    </source>
</evidence>
<dbReference type="PANTHER" id="PTHR30006">
    <property type="entry name" value="THIAMINE-BINDING PERIPLASMIC PROTEIN-RELATED"/>
    <property type="match status" value="1"/>
</dbReference>
<dbReference type="GO" id="GO:0015888">
    <property type="term" value="P:thiamine transport"/>
    <property type="evidence" value="ECO:0007669"/>
    <property type="project" value="TreeGrafter"/>
</dbReference>
<dbReference type="GO" id="GO:0030288">
    <property type="term" value="C:outer membrane-bounded periplasmic space"/>
    <property type="evidence" value="ECO:0007669"/>
    <property type="project" value="TreeGrafter"/>
</dbReference>
<dbReference type="Pfam" id="PF13343">
    <property type="entry name" value="SBP_bac_6"/>
    <property type="match status" value="1"/>
</dbReference>
<comment type="similarity">
    <text evidence="1">Belongs to the bacterial solute-binding protein 1 family.</text>
</comment>
<name>A0A5E4V586_9BURK</name>
<dbReference type="EMBL" id="CABPSE010000007">
    <property type="protein sequence ID" value="VVE06529.1"/>
    <property type="molecule type" value="Genomic_DNA"/>
</dbReference>
<reference evidence="5 6" key="1">
    <citation type="submission" date="2019-08" db="EMBL/GenBank/DDBJ databases">
        <authorList>
            <person name="Peeters C."/>
        </authorList>
    </citation>
    <scope>NUCLEOTIDE SEQUENCE [LARGE SCALE GENOMIC DNA]</scope>
    <source>
        <strain evidence="5 6">LMG 31111</strain>
    </source>
</reference>
<keyword evidence="3 4" id="KW-0732">Signal</keyword>
<accession>A0A5E4V586</accession>
<dbReference type="AlphaFoldDB" id="A0A5E4V586"/>
<gene>
    <name evidence="5" type="primary">potD_1</name>
    <name evidence="5" type="ORF">PCO31111_02428</name>
</gene>
<dbReference type="GO" id="GO:0030976">
    <property type="term" value="F:thiamine pyrophosphate binding"/>
    <property type="evidence" value="ECO:0007669"/>
    <property type="project" value="TreeGrafter"/>
</dbReference>
<dbReference type="RefSeq" id="WP_174977194.1">
    <property type="nucleotide sequence ID" value="NZ_CABPSE010000007.1"/>
</dbReference>
<evidence type="ECO:0000256" key="4">
    <source>
        <dbReference type="SAM" id="SignalP"/>
    </source>
</evidence>
<dbReference type="InterPro" id="IPR006061">
    <property type="entry name" value="SBP_1_CS"/>
</dbReference>
<evidence type="ECO:0000256" key="3">
    <source>
        <dbReference type="ARBA" id="ARBA00022729"/>
    </source>
</evidence>
<dbReference type="SUPFAM" id="SSF53850">
    <property type="entry name" value="Periplasmic binding protein-like II"/>
    <property type="match status" value="1"/>
</dbReference>
<feature type="chain" id="PRO_5023041844" evidence="4">
    <location>
        <begin position="36"/>
        <end position="353"/>
    </location>
</feature>
<dbReference type="GO" id="GO:0030975">
    <property type="term" value="F:thiamine binding"/>
    <property type="evidence" value="ECO:0007669"/>
    <property type="project" value="TreeGrafter"/>
</dbReference>
<keyword evidence="2" id="KW-0813">Transport</keyword>
<proteinExistence type="inferred from homology"/>
<evidence type="ECO:0000256" key="1">
    <source>
        <dbReference type="ARBA" id="ARBA00008520"/>
    </source>
</evidence>
<evidence type="ECO:0000313" key="6">
    <source>
        <dbReference type="Proteomes" id="UP000383971"/>
    </source>
</evidence>